<keyword evidence="2" id="KW-0472">Membrane</keyword>
<feature type="domain" description="RCK N-terminal" evidence="3">
    <location>
        <begin position="104"/>
        <end position="221"/>
    </location>
</feature>
<dbReference type="PANTHER" id="PTHR43833">
    <property type="entry name" value="POTASSIUM CHANNEL PROTEIN 2-RELATED-RELATED"/>
    <property type="match status" value="1"/>
</dbReference>
<evidence type="ECO:0000313" key="5">
    <source>
        <dbReference type="EMBL" id="ABO49017.1"/>
    </source>
</evidence>
<dbReference type="InterPro" id="IPR003148">
    <property type="entry name" value="RCK_N"/>
</dbReference>
<feature type="transmembrane region" description="Helical" evidence="2">
    <location>
        <begin position="6"/>
        <end position="23"/>
    </location>
</feature>
<evidence type="ECO:0000256" key="1">
    <source>
        <dbReference type="ARBA" id="ARBA00004651"/>
    </source>
</evidence>
<evidence type="ECO:0000256" key="2">
    <source>
        <dbReference type="SAM" id="Phobius"/>
    </source>
</evidence>
<dbReference type="STRING" id="349161.Dred_0471"/>
<organism evidence="5 6">
    <name type="scientific">Desulforamulus reducens (strain ATCC BAA-1160 / DSM 100696 / MI-1)</name>
    <name type="common">Desulfotomaculum reducens</name>
    <dbReference type="NCBI Taxonomy" id="349161"/>
    <lineage>
        <taxon>Bacteria</taxon>
        <taxon>Bacillati</taxon>
        <taxon>Bacillota</taxon>
        <taxon>Clostridia</taxon>
        <taxon>Eubacteriales</taxon>
        <taxon>Peptococcaceae</taxon>
        <taxon>Desulforamulus</taxon>
    </lineage>
</organism>
<dbReference type="KEGG" id="drm:Dred_0471"/>
<dbReference type="InterPro" id="IPR036291">
    <property type="entry name" value="NAD(P)-bd_dom_sf"/>
</dbReference>
<feature type="domain" description="RCK C-terminal" evidence="4">
    <location>
        <begin position="244"/>
        <end position="325"/>
    </location>
</feature>
<proteinExistence type="predicted"/>
<dbReference type="RefSeq" id="WP_011876854.1">
    <property type="nucleotide sequence ID" value="NC_009253.1"/>
</dbReference>
<evidence type="ECO:0000259" key="4">
    <source>
        <dbReference type="PROSITE" id="PS51202"/>
    </source>
</evidence>
<dbReference type="Pfam" id="PF02254">
    <property type="entry name" value="TrkA_N"/>
    <property type="match status" value="1"/>
</dbReference>
<dbReference type="HOGENOM" id="CLU_050982_0_1_9"/>
<dbReference type="SUPFAM" id="SSF116726">
    <property type="entry name" value="TrkA C-terminal domain-like"/>
    <property type="match status" value="1"/>
</dbReference>
<dbReference type="EMBL" id="CP000612">
    <property type="protein sequence ID" value="ABO49017.1"/>
    <property type="molecule type" value="Genomic_DNA"/>
</dbReference>
<keyword evidence="2" id="KW-1133">Transmembrane helix</keyword>
<dbReference type="Pfam" id="PF07885">
    <property type="entry name" value="Ion_trans_2"/>
    <property type="match status" value="1"/>
</dbReference>
<dbReference type="PANTHER" id="PTHR43833:SF9">
    <property type="entry name" value="POTASSIUM CHANNEL PROTEIN YUGO-RELATED"/>
    <property type="match status" value="1"/>
</dbReference>
<keyword evidence="6" id="KW-1185">Reference proteome</keyword>
<dbReference type="PROSITE" id="PS51202">
    <property type="entry name" value="RCK_C"/>
    <property type="match status" value="1"/>
</dbReference>
<sequence length="325" mass="35575">MKNFFYAFIILNMVMAIGVITLIHIEGLSLVDAAWLATISITTVGYGDIVPKTVPGRVVTMGLIISGVGLYTYVLSTLMVSIVEGQLFDLLGNKRRRKMISKLNNHIIVCGLGRVGTEVFNTLKQEKVPFVVIEQNPERAELYHSSGIPIVVGDASEEHVLEKAGIHRARTLITTLPDDAGNLFIVMTSKDLNPKIKVITRATRNEGVPHLKRAGADSIISPSILGGKRMAMSAIKPASVAFVQTLFERQNILFQLEELTLTDNSILVNKPLKDSGLREKFNCQLLIINRGDHSITNPDPGDILLPGDTLILFGPSDKLVELEKG</sequence>
<dbReference type="SUPFAM" id="SSF81324">
    <property type="entry name" value="Voltage-gated potassium channels"/>
    <property type="match status" value="1"/>
</dbReference>
<gene>
    <name evidence="5" type="ordered locus">Dred_0471</name>
</gene>
<dbReference type="GO" id="GO:0008324">
    <property type="term" value="F:monoatomic cation transmembrane transporter activity"/>
    <property type="evidence" value="ECO:0007669"/>
    <property type="project" value="InterPro"/>
</dbReference>
<dbReference type="Gene3D" id="3.40.50.720">
    <property type="entry name" value="NAD(P)-binding Rossmann-like Domain"/>
    <property type="match status" value="1"/>
</dbReference>
<dbReference type="eggNOG" id="COG1226">
    <property type="taxonomic scope" value="Bacteria"/>
</dbReference>
<dbReference type="Gene3D" id="1.10.287.70">
    <property type="match status" value="1"/>
</dbReference>
<dbReference type="InterPro" id="IPR006037">
    <property type="entry name" value="RCK_C"/>
</dbReference>
<dbReference type="AlphaFoldDB" id="A4J1R4"/>
<dbReference type="InterPro" id="IPR013099">
    <property type="entry name" value="K_chnl_dom"/>
</dbReference>
<dbReference type="GO" id="GO:0005886">
    <property type="term" value="C:plasma membrane"/>
    <property type="evidence" value="ECO:0007669"/>
    <property type="project" value="UniProtKB-SubCell"/>
</dbReference>
<reference evidence="5 6" key="1">
    <citation type="submission" date="2007-03" db="EMBL/GenBank/DDBJ databases">
        <title>Complete sequence of Desulfotomaculum reducens MI-1.</title>
        <authorList>
            <consortium name="US DOE Joint Genome Institute"/>
            <person name="Copeland A."/>
            <person name="Lucas S."/>
            <person name="Lapidus A."/>
            <person name="Barry K."/>
            <person name="Detter J.C."/>
            <person name="Glavina del Rio T."/>
            <person name="Hammon N."/>
            <person name="Israni S."/>
            <person name="Dalin E."/>
            <person name="Tice H."/>
            <person name="Pitluck S."/>
            <person name="Sims D."/>
            <person name="Brettin T."/>
            <person name="Bruce D."/>
            <person name="Han C."/>
            <person name="Tapia R."/>
            <person name="Schmutz J."/>
            <person name="Larimer F."/>
            <person name="Land M."/>
            <person name="Hauser L."/>
            <person name="Kyrpides N."/>
            <person name="Kim E."/>
            <person name="Tebo B.M."/>
            <person name="Richardson P."/>
        </authorList>
    </citation>
    <scope>NUCLEOTIDE SEQUENCE [LARGE SCALE GENOMIC DNA]</scope>
    <source>
        <strain evidence="5 6">MI-1</strain>
    </source>
</reference>
<feature type="transmembrane region" description="Helical" evidence="2">
    <location>
        <begin position="30"/>
        <end position="50"/>
    </location>
</feature>
<dbReference type="InterPro" id="IPR050721">
    <property type="entry name" value="Trk_Ktr_HKT_K-transport"/>
</dbReference>
<dbReference type="PROSITE" id="PS51201">
    <property type="entry name" value="RCK_N"/>
    <property type="match status" value="1"/>
</dbReference>
<name>A4J1R4_DESRM</name>
<evidence type="ECO:0000313" key="6">
    <source>
        <dbReference type="Proteomes" id="UP000001556"/>
    </source>
</evidence>
<dbReference type="Pfam" id="PF02080">
    <property type="entry name" value="TrkA_C"/>
    <property type="match status" value="1"/>
</dbReference>
<protein>
    <submittedName>
        <fullName evidence="5">TrkA-N domain protein</fullName>
    </submittedName>
</protein>
<dbReference type="Gene3D" id="3.30.70.1450">
    <property type="entry name" value="Regulator of K+ conductance, C-terminal domain"/>
    <property type="match status" value="1"/>
</dbReference>
<comment type="subcellular location">
    <subcellularLocation>
        <location evidence="1">Cell membrane</location>
        <topology evidence="1">Multi-pass membrane protein</topology>
    </subcellularLocation>
</comment>
<dbReference type="InterPro" id="IPR036721">
    <property type="entry name" value="RCK_C_sf"/>
</dbReference>
<dbReference type="SUPFAM" id="SSF51735">
    <property type="entry name" value="NAD(P)-binding Rossmann-fold domains"/>
    <property type="match status" value="1"/>
</dbReference>
<keyword evidence="2" id="KW-0812">Transmembrane</keyword>
<accession>A4J1R4</accession>
<dbReference type="GO" id="GO:0006813">
    <property type="term" value="P:potassium ion transport"/>
    <property type="evidence" value="ECO:0007669"/>
    <property type="project" value="InterPro"/>
</dbReference>
<feature type="transmembrane region" description="Helical" evidence="2">
    <location>
        <begin position="70"/>
        <end position="92"/>
    </location>
</feature>
<dbReference type="OrthoDB" id="9785285at2"/>
<evidence type="ECO:0000259" key="3">
    <source>
        <dbReference type="PROSITE" id="PS51201"/>
    </source>
</evidence>
<dbReference type="Proteomes" id="UP000001556">
    <property type="component" value="Chromosome"/>
</dbReference>